<reference evidence="1" key="1">
    <citation type="journal article" date="2021" name="ISME J.">
        <title>Fine-scale metabolic discontinuity in a stratified prokaryote microbiome of a Red Sea deep halocline.</title>
        <authorList>
            <person name="Michoud G."/>
            <person name="Ngugi D.K."/>
            <person name="Barozzi A."/>
            <person name="Merlino G."/>
            <person name="Calleja M.L."/>
            <person name="Delgado-Huertas A."/>
            <person name="Moran X.A.G."/>
            <person name="Daffonchio D."/>
        </authorList>
    </citation>
    <scope>NUCLEOTIDE SEQUENCE</scope>
    <source>
        <strain evidence="1">SuakinDeep_MAG55_1</strain>
    </source>
</reference>
<dbReference type="EMBL" id="JAANXD010000040">
    <property type="protein sequence ID" value="MBS1257854.1"/>
    <property type="molecule type" value="Genomic_DNA"/>
</dbReference>
<evidence type="ECO:0000313" key="2">
    <source>
        <dbReference type="Proteomes" id="UP000722750"/>
    </source>
</evidence>
<dbReference type="Proteomes" id="UP000722750">
    <property type="component" value="Unassembled WGS sequence"/>
</dbReference>
<organism evidence="1 2">
    <name type="scientific">Candidatus Scalindua arabica</name>
    <dbReference type="NCBI Taxonomy" id="1127984"/>
    <lineage>
        <taxon>Bacteria</taxon>
        <taxon>Pseudomonadati</taxon>
        <taxon>Planctomycetota</taxon>
        <taxon>Candidatus Brocadiia</taxon>
        <taxon>Candidatus Brocadiales</taxon>
        <taxon>Candidatus Scalinduaceae</taxon>
        <taxon>Candidatus Scalindua</taxon>
    </lineage>
</organism>
<sequence length="149" mass="17495">MGKKTAQDTWKKLQRIIDKDSRYSVQSYQFIFEALDFTASRLGKKYNSSREEERHVSGQELSEGIKQFSLIKFGFMTKKVFDLWGITNSGDFGEIVFNLVESGLMGRTESDSIEDFRDLYDFQTEFEDKFEFDGDFDLSFSWNIYGKKE</sequence>
<dbReference type="AlphaFoldDB" id="A0A941W1D2"/>
<comment type="caution">
    <text evidence="1">The sequence shown here is derived from an EMBL/GenBank/DDBJ whole genome shotgun (WGS) entry which is preliminary data.</text>
</comment>
<gene>
    <name evidence="1" type="ORF">MAG551_00907</name>
</gene>
<protein>
    <submittedName>
        <fullName evidence="1">Uncharacterized protein</fullName>
    </submittedName>
</protein>
<dbReference type="InterPro" id="IPR026406">
    <property type="entry name" value="Ver/Plancto_CHP"/>
</dbReference>
<proteinExistence type="predicted"/>
<name>A0A941W1D2_9BACT</name>
<dbReference type="NCBIfam" id="TIGR04138">
    <property type="entry name" value="Plancto_Ver_chp"/>
    <property type="match status" value="1"/>
</dbReference>
<accession>A0A941W1D2</accession>
<evidence type="ECO:0000313" key="1">
    <source>
        <dbReference type="EMBL" id="MBS1257854.1"/>
    </source>
</evidence>